<dbReference type="InterPro" id="IPR036065">
    <property type="entry name" value="BolA-like_sf"/>
</dbReference>
<organism evidence="6 7">
    <name type="scientific">Photobacterium lipolyticum</name>
    <dbReference type="NCBI Taxonomy" id="266810"/>
    <lineage>
        <taxon>Bacteria</taxon>
        <taxon>Pseudomonadati</taxon>
        <taxon>Pseudomonadota</taxon>
        <taxon>Gammaproteobacteria</taxon>
        <taxon>Vibrionales</taxon>
        <taxon>Vibrionaceae</taxon>
        <taxon>Photobacterium</taxon>
    </lineage>
</organism>
<dbReference type="RefSeq" id="WP_107284914.1">
    <property type="nucleotide sequence ID" value="NZ_PYMC01000019.1"/>
</dbReference>
<dbReference type="FunFam" id="3.30.300.90:FF:000001">
    <property type="entry name" value="Transcriptional regulator BolA"/>
    <property type="match status" value="1"/>
</dbReference>
<dbReference type="AlphaFoldDB" id="A0A2T3MTH4"/>
<name>A0A2T3MTH4_9GAMM</name>
<comment type="function">
    <text evidence="3">Transcriptional regulator that plays an important role in general stress response.</text>
</comment>
<dbReference type="SUPFAM" id="SSF82657">
    <property type="entry name" value="BolA-like"/>
    <property type="match status" value="1"/>
</dbReference>
<reference evidence="6 7" key="1">
    <citation type="submission" date="2018-03" db="EMBL/GenBank/DDBJ databases">
        <title>Whole genome sequencing of Histamine producing bacteria.</title>
        <authorList>
            <person name="Butler K."/>
        </authorList>
    </citation>
    <scope>NUCLEOTIDE SEQUENCE [LARGE SCALE GENOMIC DNA]</scope>
    <source>
        <strain evidence="6 7">DSM 16190</strain>
    </source>
</reference>
<dbReference type="PANTHER" id="PTHR46229:SF2">
    <property type="entry name" value="BOLA-LIKE PROTEIN 1"/>
    <property type="match status" value="1"/>
</dbReference>
<evidence type="ECO:0000256" key="4">
    <source>
        <dbReference type="ARBA" id="ARBA00074073"/>
    </source>
</evidence>
<dbReference type="Gene3D" id="3.30.300.90">
    <property type="entry name" value="BolA-like"/>
    <property type="match status" value="1"/>
</dbReference>
<dbReference type="GO" id="GO:1990229">
    <property type="term" value="C:iron-sulfur cluster assembly complex"/>
    <property type="evidence" value="ECO:0007669"/>
    <property type="project" value="UniProtKB-ARBA"/>
</dbReference>
<dbReference type="Pfam" id="PF01722">
    <property type="entry name" value="BolA"/>
    <property type="match status" value="1"/>
</dbReference>
<comment type="caution">
    <text evidence="6">The sequence shown here is derived from an EMBL/GenBank/DDBJ whole genome shotgun (WGS) entry which is preliminary data.</text>
</comment>
<dbReference type="OrthoDB" id="9801469at2"/>
<evidence type="ECO:0000256" key="2">
    <source>
        <dbReference type="ARBA" id="ARBA00023016"/>
    </source>
</evidence>
<protein>
    <recommendedName>
        <fullName evidence="4">DNA-binding transcriptional regulator BolA</fullName>
    </recommendedName>
</protein>
<dbReference type="GO" id="GO:0006351">
    <property type="term" value="P:DNA-templated transcription"/>
    <property type="evidence" value="ECO:0007669"/>
    <property type="project" value="TreeGrafter"/>
</dbReference>
<sequence>MIQERIKEKLQEALSPTHLEVINESYMHNVPEGSESHFKVIVVSKQFEGLRLLGRHRAVNAALAQELANDIHALAVHTYTQSEWQNLFGGAPVSPPCQGGSKSD</sequence>
<dbReference type="InterPro" id="IPR002634">
    <property type="entry name" value="BolA"/>
</dbReference>
<evidence type="ECO:0000256" key="5">
    <source>
        <dbReference type="RuleBase" id="RU003860"/>
    </source>
</evidence>
<comment type="similarity">
    <text evidence="1 5">Belongs to the BolA/IbaG family.</text>
</comment>
<gene>
    <name evidence="6" type="ORF">C9I89_19075</name>
</gene>
<evidence type="ECO:0000256" key="3">
    <source>
        <dbReference type="ARBA" id="ARBA00059078"/>
    </source>
</evidence>
<keyword evidence="2" id="KW-0346">Stress response</keyword>
<dbReference type="Proteomes" id="UP000240904">
    <property type="component" value="Unassembled WGS sequence"/>
</dbReference>
<dbReference type="EMBL" id="PYMC01000019">
    <property type="protein sequence ID" value="PSW02077.1"/>
    <property type="molecule type" value="Genomic_DNA"/>
</dbReference>
<dbReference type="PANTHER" id="PTHR46229">
    <property type="entry name" value="BOLA TRANSCRIPTION REGULATOR"/>
    <property type="match status" value="1"/>
</dbReference>
<evidence type="ECO:0000313" key="6">
    <source>
        <dbReference type="EMBL" id="PSW02077.1"/>
    </source>
</evidence>
<dbReference type="PIRSF" id="PIRSF003113">
    <property type="entry name" value="BolA"/>
    <property type="match status" value="1"/>
</dbReference>
<dbReference type="NCBIfam" id="NF008638">
    <property type="entry name" value="PRK11628.1"/>
    <property type="match status" value="1"/>
</dbReference>
<accession>A0A2T3MTH4</accession>
<dbReference type="GO" id="GO:0005829">
    <property type="term" value="C:cytosol"/>
    <property type="evidence" value="ECO:0007669"/>
    <property type="project" value="TreeGrafter"/>
</dbReference>
<dbReference type="InterPro" id="IPR050961">
    <property type="entry name" value="BolA/IbaG_stress_morph_reg"/>
</dbReference>
<evidence type="ECO:0000313" key="7">
    <source>
        <dbReference type="Proteomes" id="UP000240904"/>
    </source>
</evidence>
<proteinExistence type="inferred from homology"/>
<keyword evidence="7" id="KW-1185">Reference proteome</keyword>
<evidence type="ECO:0000256" key="1">
    <source>
        <dbReference type="ARBA" id="ARBA00005578"/>
    </source>
</evidence>